<protein>
    <submittedName>
        <fullName evidence="11">Uncharacterized protein</fullName>
    </submittedName>
</protein>
<evidence type="ECO:0000313" key="11">
    <source>
        <dbReference type="EMBL" id="AOW29634.1"/>
    </source>
</evidence>
<dbReference type="Pfam" id="PF24598">
    <property type="entry name" value="DOP1_C"/>
    <property type="match status" value="1"/>
</dbReference>
<sequence length="1669" mass="190171">MSSLLSKTKLSPKDKKYSQSVEKTLATFDSLEEWADYIAFLSRLQKSLQLNIDTAKESYYVPYSSQVSNRLALCLSSDLPNGVHQKALSVYEYIFDRLPESTLNKDINIWLPGLLPLFSYSSISVKPLQIKMFRHLILSQLSATTLCGISKPFILCLLAGLDDENSEVFGDVIELLDAYKSKLNNDSHFWQSMFVCIIRNPERRLGALHWCVKRLPSFISFKDQNGKTVLSEEAQLCLKPEPGLLIRAMAISIDNPESFDVVVVRGFFDLMLSHIPLDSDVITNRITPTDREVLIMACSKITLRKDMSLNRRLWTYFLGPETEHESSKALTRTEYFKQYVEETLINGLLAMAHSDKIELKCDAFKILLPLIMDKWEIGNVLTPKLFSSFLKIAYNNRDHQDLMISASTLFDGVESIYIWSDIIGVILSDESDEEEHEFDVVHFVLKDFNVNEEEMATLHVPFAILCLLAKSTVTPKRLDTLELLINLVSARSLDTLDEGVTCCESEIINKIETWYSSSLKGESPNTPFSQGQVSFLIVNLLQKVYVDNMEDTRFCIKVAELLNHVRNFAMIKSSHRIQDSKLVEKILNVSVPDFSCELNNQDGLLVAFGISKLVGIFSKSLNHETNEKVLKVLLSNLWSAVVSSDPANHQVEAVRAIFELETCYSLKKLEAGLVELFLALPENRRVKAFEILWIHSMSINESDRILEKPLQLLLDGCSDASSQNRLPIDEFLKQVIKTGASNRLLKLITNPILAFDFIVAENESLQLDDDLGQFSYFLNLVVKVITADVKSFRDCFNNELAVMDSKTKITLVKDNNWNISTYKSLLLSVIQKFFKLNLATEAFEDREQMQNYYSSIDNCLQILHLLVTGNENDFGDLLMFLIQISLKLSKTGTVSPIIEAVQSKFLQCIFYYLERATELRLNLNLLHVEEQNKNPLLINFICLGISKSESPILLEKWMSLLIKSLYLFGESVFSVLLVLNDTLIKKIDNSFDQFSTWQHFKDPQDFESSVDILFSGLEDLLTISHSYLMTSNIKQQAENQKNSNTDNGFLNTVISGVFQIESPAIRSSEQNKLYSILLAFHDAVRVSFKIWNWSDSKTTTPSTVNYYSDRSLTYISHKLKFRARKLLESLLDMERQEVVESILISNGSVNAKLKLMDILDGGRPQMTLPSILKSILLRSNLPVFSELSRVAVDLDFDLNMKELSRFLVDFLNFIDNDSVADIWNHIMVFFKDVLTHVGAFDEILSDCLLICSGLSKKLTSIKNRDHKYQKELGDIFVRLFNQVLNLKQFLVSDMSKNNTKTTRKGDLVSSKPDLENNFSTLCQIIPVFEDILPDSDKVSSLANLTVTNFIIARTKSKTVSEIPEDVVVIINILGESNSCRSWKTLVSDLFMDKSFFNNTSSMSSVWRSVINSWMVHDKERFGEIISRITVTSGASPSNLFVWNEMSEIENKANLLKRLVYLILVLPKDYFLNYLEPLFDKVNVLLNGNCPDIIRIQIMILFRAVCLKFNELHLLSKWTLITHELLSTFENLLAKSAKELSTLSQDSLQLIFFGCKLLDQLLILSYDEFNLKECLFVSTSPDLDDGESISIISKISKKYDLTYLKDEPFKVDQASGSLRPLLEGKRKIESLTQLRLFFDSLGLINYERTYSLYPIDYDSCTTDALSDLVN</sequence>
<dbReference type="GO" id="GO:0005829">
    <property type="term" value="C:cytosol"/>
    <property type="evidence" value="ECO:0007669"/>
    <property type="project" value="GOC"/>
</dbReference>
<dbReference type="InterPro" id="IPR056458">
    <property type="entry name" value="TPR_DOP1_M"/>
</dbReference>
<dbReference type="GO" id="GO:0015031">
    <property type="term" value="P:protein transport"/>
    <property type="evidence" value="ECO:0007669"/>
    <property type="project" value="UniProtKB-KW"/>
</dbReference>
<dbReference type="GO" id="GO:0000139">
    <property type="term" value="C:Golgi membrane"/>
    <property type="evidence" value="ECO:0007669"/>
    <property type="project" value="UniProtKB-SubCell"/>
</dbReference>
<dbReference type="PANTHER" id="PTHR14042">
    <property type="entry name" value="DOPEY-RELATED"/>
    <property type="match status" value="1"/>
</dbReference>
<organism evidence="11 12">
    <name type="scientific">Candida albicans (strain SC5314 / ATCC MYA-2876)</name>
    <name type="common">Yeast</name>
    <dbReference type="NCBI Taxonomy" id="237561"/>
    <lineage>
        <taxon>Eukaryota</taxon>
        <taxon>Fungi</taxon>
        <taxon>Dikarya</taxon>
        <taxon>Ascomycota</taxon>
        <taxon>Saccharomycotina</taxon>
        <taxon>Pichiomycetes</taxon>
        <taxon>Debaryomycetaceae</taxon>
        <taxon>Candida/Lodderomyces clade</taxon>
        <taxon>Candida</taxon>
    </lineage>
</organism>
<dbReference type="VEuPathDB" id="FungiDB:C5_02050W_A"/>
<name>A0A1D8PNB4_CANAL</name>
<reference evidence="11 12" key="1">
    <citation type="journal article" date="2004" name="Proc. Natl. Acad. Sci. U.S.A.">
        <title>The diploid genome sequence of Candida albicans.</title>
        <authorList>
            <person name="Jones T."/>
            <person name="Federspiel N.A."/>
            <person name="Chibana H."/>
            <person name="Dungan J."/>
            <person name="Kalman S."/>
            <person name="Magee B.B."/>
            <person name="Newport G."/>
            <person name="Thorstenson Y.R."/>
            <person name="Agabian N."/>
            <person name="Magee P.T."/>
            <person name="Davis R.W."/>
            <person name="Scherer S."/>
        </authorList>
    </citation>
    <scope>NUCLEOTIDE SEQUENCE [LARGE SCALE GENOMIC DNA]</scope>
    <source>
        <strain evidence="12">SC5314 / ATCC MYA-2876</strain>
    </source>
</reference>
<keyword evidence="3" id="KW-0653">Protein transport</keyword>
<dbReference type="STRING" id="237561.A0A1D8PNB4"/>
<evidence type="ECO:0000259" key="8">
    <source>
        <dbReference type="Pfam" id="PF24597"/>
    </source>
</evidence>
<reference evidence="11 12" key="2">
    <citation type="journal article" date="2007" name="Genome Biol.">
        <title>Assembly of the Candida albicans genome into sixteen supercontigs aligned on the eight chromosomes.</title>
        <authorList>
            <person name="van het Hoog M."/>
            <person name="Rast T.J."/>
            <person name="Martchenko M."/>
            <person name="Grindle S."/>
            <person name="Dignard D."/>
            <person name="Hogues H."/>
            <person name="Cuomo C."/>
            <person name="Berriman M."/>
            <person name="Scherer S."/>
            <person name="Magee B.B."/>
            <person name="Whiteway M."/>
            <person name="Chibana H."/>
            <person name="Nantel A."/>
            <person name="Magee P.T."/>
        </authorList>
    </citation>
    <scope>GENOME REANNOTATION</scope>
    <source>
        <strain evidence="12">SC5314 / ATCC MYA-2876</strain>
    </source>
</reference>
<dbReference type="eggNOG" id="KOG3613">
    <property type="taxonomic scope" value="Eukaryota"/>
</dbReference>
<dbReference type="GeneID" id="3643768"/>
<evidence type="ECO:0000256" key="6">
    <source>
        <dbReference type="ARBA" id="ARBA00046326"/>
    </source>
</evidence>
<keyword evidence="4" id="KW-0333">Golgi apparatus</keyword>
<dbReference type="FunCoup" id="A0A1D8PNB4">
    <property type="interactions" value="135"/>
</dbReference>
<evidence type="ECO:0000256" key="1">
    <source>
        <dbReference type="ARBA" id="ARBA00004395"/>
    </source>
</evidence>
<feature type="domain" description="DOP1-like C-terminal" evidence="9">
    <location>
        <begin position="1206"/>
        <end position="1650"/>
    </location>
</feature>
<dbReference type="InterPro" id="IPR056457">
    <property type="entry name" value="DOP1_C"/>
</dbReference>
<evidence type="ECO:0000313" key="12">
    <source>
        <dbReference type="Proteomes" id="UP000000559"/>
    </source>
</evidence>
<dbReference type="AlphaFoldDB" id="A0A1D8PNB4"/>
<comment type="subcellular location">
    <subcellularLocation>
        <location evidence="1">Golgi apparatus membrane</location>
        <topology evidence="1">Peripheral membrane protein</topology>
    </subcellularLocation>
</comment>
<keyword evidence="5" id="KW-0472">Membrane</keyword>
<dbReference type="CGD" id="CAL0000178632">
    <property type="gene designation" value="DOP1"/>
</dbReference>
<dbReference type="RefSeq" id="XP_714584.2">
    <property type="nucleotide sequence ID" value="XM_709491.2"/>
</dbReference>
<dbReference type="GO" id="GO:0005802">
    <property type="term" value="C:trans-Golgi network"/>
    <property type="evidence" value="ECO:0000318"/>
    <property type="project" value="GO_Central"/>
</dbReference>
<keyword evidence="2" id="KW-0813">Transport</keyword>
<dbReference type="InterPro" id="IPR007249">
    <property type="entry name" value="DOP1_N"/>
</dbReference>
<reference evidence="11 12" key="3">
    <citation type="journal article" date="2013" name="Genome Biol.">
        <title>Assembly of a phased diploid Candida albicans genome facilitates allele-specific measurements and provides a simple model for repeat and indel structure.</title>
        <authorList>
            <person name="Muzzey D."/>
            <person name="Schwartz K."/>
            <person name="Weissman J.S."/>
            <person name="Sherlock G."/>
        </authorList>
    </citation>
    <scope>NUCLEOTIDE SEQUENCE [LARGE SCALE GENOMIC DNA]</scope>
    <source>
        <strain evidence="12">SC5314 / ATCC MYA-2876</strain>
    </source>
</reference>
<dbReference type="Pfam" id="PF24597">
    <property type="entry name" value="TPR_DOP1_M"/>
    <property type="match status" value="1"/>
</dbReference>
<dbReference type="OrthoDB" id="297643at2759"/>
<keyword evidence="12" id="KW-1185">Reference proteome</keyword>
<evidence type="ECO:0000256" key="4">
    <source>
        <dbReference type="ARBA" id="ARBA00023034"/>
    </source>
</evidence>
<evidence type="ECO:0000256" key="5">
    <source>
        <dbReference type="ARBA" id="ARBA00023136"/>
    </source>
</evidence>
<dbReference type="Pfam" id="PF04118">
    <property type="entry name" value="Dopey_N"/>
    <property type="match status" value="1"/>
</dbReference>
<dbReference type="Proteomes" id="UP000000559">
    <property type="component" value="Chromosome 5"/>
</dbReference>
<dbReference type="InParanoid" id="A0A1D8PNB4"/>
<evidence type="ECO:0000259" key="9">
    <source>
        <dbReference type="Pfam" id="PF24598"/>
    </source>
</evidence>
<evidence type="ECO:0000259" key="7">
    <source>
        <dbReference type="Pfam" id="PF04118"/>
    </source>
</evidence>
<feature type="domain" description="DOP1 N-terminal" evidence="7">
    <location>
        <begin position="12"/>
        <end position="321"/>
    </location>
</feature>
<evidence type="ECO:0000256" key="3">
    <source>
        <dbReference type="ARBA" id="ARBA00022927"/>
    </source>
</evidence>
<comment type="similarity">
    <text evidence="6">Belongs to the DOP1 family.</text>
</comment>
<evidence type="ECO:0000313" key="10">
    <source>
        <dbReference type="CGD" id="CAL0000178632"/>
    </source>
</evidence>
<dbReference type="GO" id="GO:0005768">
    <property type="term" value="C:endosome"/>
    <property type="evidence" value="ECO:0000318"/>
    <property type="project" value="GO_Central"/>
</dbReference>
<accession>A0A1D8PNB4</accession>
<evidence type="ECO:0000256" key="2">
    <source>
        <dbReference type="ARBA" id="ARBA00022448"/>
    </source>
</evidence>
<proteinExistence type="inferred from homology"/>
<dbReference type="EMBL" id="CP017627">
    <property type="protein sequence ID" value="AOW29634.1"/>
    <property type="molecule type" value="Genomic_DNA"/>
</dbReference>
<dbReference type="InterPro" id="IPR040314">
    <property type="entry name" value="DOP1"/>
</dbReference>
<gene>
    <name evidence="10" type="primary">DOP1</name>
    <name evidence="11" type="ordered locus">CAALFM_C502050WA</name>
    <name evidence="10" type="ordered locus">orf19.10675</name>
</gene>
<dbReference type="GO" id="GO:0006895">
    <property type="term" value="P:Golgi to endosome transport"/>
    <property type="evidence" value="ECO:0007669"/>
    <property type="project" value="InterPro"/>
</dbReference>
<feature type="domain" description="DOP1-like middle TPR" evidence="8">
    <location>
        <begin position="335"/>
        <end position="515"/>
    </location>
</feature>
<dbReference type="PANTHER" id="PTHR14042:SF24">
    <property type="entry name" value="PROTEIN DOPEY-1 HOMOLOG"/>
    <property type="match status" value="1"/>
</dbReference>
<dbReference type="KEGG" id="cal:CAALFM_C502050WA"/>